<accession>A0A7X0LW62</accession>
<comment type="caution">
    <text evidence="4">The sequence shown here is derived from an EMBL/GenBank/DDBJ whole genome shotgun (WGS) entry which is preliminary data.</text>
</comment>
<evidence type="ECO:0000259" key="3">
    <source>
        <dbReference type="Pfam" id="PF20803"/>
    </source>
</evidence>
<evidence type="ECO:0000313" key="5">
    <source>
        <dbReference type="Proteomes" id="UP000531594"/>
    </source>
</evidence>
<dbReference type="PIRSF" id="PIRSF020623">
    <property type="entry name" value="PaaX"/>
    <property type="match status" value="1"/>
</dbReference>
<dbReference type="InterPro" id="IPR012906">
    <property type="entry name" value="PaaX-like_N"/>
</dbReference>
<reference evidence="4 5" key="1">
    <citation type="submission" date="2020-08" db="EMBL/GenBank/DDBJ databases">
        <title>Genomic Encyclopedia of Type Strains, Phase IV (KMG-IV): sequencing the most valuable type-strain genomes for metagenomic binning, comparative biology and taxonomic classification.</title>
        <authorList>
            <person name="Goeker M."/>
        </authorList>
    </citation>
    <scope>NUCLEOTIDE SEQUENCE [LARGE SCALE GENOMIC DNA]</scope>
    <source>
        <strain evidence="4 5">DSM 5391</strain>
    </source>
</reference>
<dbReference type="InterPro" id="IPR036388">
    <property type="entry name" value="WH-like_DNA-bd_sf"/>
</dbReference>
<evidence type="ECO:0000259" key="1">
    <source>
        <dbReference type="Pfam" id="PF07848"/>
    </source>
</evidence>
<feature type="domain" description="Transcriptional repressor PaaX-like C-terminal" evidence="2">
    <location>
        <begin position="174"/>
        <end position="267"/>
    </location>
</feature>
<dbReference type="NCBIfam" id="TIGR02277">
    <property type="entry name" value="PaaX_trns_reg"/>
    <property type="match status" value="1"/>
</dbReference>
<proteinExistence type="predicted"/>
<dbReference type="InterPro" id="IPR048846">
    <property type="entry name" value="PaaX-like_central"/>
</dbReference>
<keyword evidence="5" id="KW-1185">Reference proteome</keyword>
<dbReference type="PANTHER" id="PTHR30319">
    <property type="entry name" value="PHENYLACETIC ACID REGULATOR-RELATED TRANSCRIPTIONAL REPRESSOR"/>
    <property type="match status" value="1"/>
</dbReference>
<dbReference type="Pfam" id="PF07848">
    <property type="entry name" value="PaaX"/>
    <property type="match status" value="1"/>
</dbReference>
<dbReference type="InterPro" id="IPR011965">
    <property type="entry name" value="PaaX_trns_reg"/>
</dbReference>
<dbReference type="Gene3D" id="3.30.70.2650">
    <property type="match status" value="1"/>
</dbReference>
<dbReference type="Pfam" id="PF20803">
    <property type="entry name" value="PaaX_M"/>
    <property type="match status" value="1"/>
</dbReference>
<dbReference type="RefSeq" id="WP_184527120.1">
    <property type="nucleotide sequence ID" value="NZ_JACHGK010000010.1"/>
</dbReference>
<protein>
    <submittedName>
        <fullName evidence="4">Phenylacetic acid degradation operon negative regulatory protein</fullName>
    </submittedName>
</protein>
<name>A0A7X0LW62_9BACI</name>
<dbReference type="PANTHER" id="PTHR30319:SF1">
    <property type="entry name" value="TRANSCRIPTIONAL REPRESSOR PAAX"/>
    <property type="match status" value="1"/>
</dbReference>
<dbReference type="SUPFAM" id="SSF46785">
    <property type="entry name" value="Winged helix' DNA-binding domain"/>
    <property type="match status" value="1"/>
</dbReference>
<dbReference type="EMBL" id="JACHGK010000010">
    <property type="protein sequence ID" value="MBB6446275.1"/>
    <property type="molecule type" value="Genomic_DNA"/>
</dbReference>
<dbReference type="Pfam" id="PF08223">
    <property type="entry name" value="PaaX_C"/>
    <property type="match status" value="1"/>
</dbReference>
<dbReference type="GO" id="GO:0006351">
    <property type="term" value="P:DNA-templated transcription"/>
    <property type="evidence" value="ECO:0007669"/>
    <property type="project" value="InterPro"/>
</dbReference>
<dbReference type="Gene3D" id="1.20.58.1460">
    <property type="match status" value="1"/>
</dbReference>
<sequence length="294" mass="34783">MSNTQSMILTVYGDYIRHYGNDIWIGSLIQLLKVFGHKEQVVRVAVSRMMKQGLLQSEKRGNKSYYRLTDRGMSRFDESAGRITRLQNHKWDGQWCVIVYHLPEEKRQVRDELRKELQWNGFGNLSNGCWISPNNLKNEVTLFIRKYQLEEDVHLFLSENVVPQSPFSLVEKCWPLQEIAVKYEDFINLYSKKYIIHQSMMQNGEMSDEECFIERAHLVHDYRKFLLIDPFLPKELLPERWSGSHAALLFHQYYKILAAPSNRFFEAVFQEENDLRKKDKDYNSEAYPLLSGIG</sequence>
<evidence type="ECO:0000259" key="2">
    <source>
        <dbReference type="Pfam" id="PF08223"/>
    </source>
</evidence>
<evidence type="ECO:0000313" key="4">
    <source>
        <dbReference type="EMBL" id="MBB6446275.1"/>
    </source>
</evidence>
<dbReference type="Gene3D" id="1.10.10.10">
    <property type="entry name" value="Winged helix-like DNA-binding domain superfamily/Winged helix DNA-binding domain"/>
    <property type="match status" value="1"/>
</dbReference>
<dbReference type="InterPro" id="IPR013225">
    <property type="entry name" value="PaaX_C"/>
</dbReference>
<organism evidence="4 5">
    <name type="scientific">Bacillus benzoevorans</name>
    <dbReference type="NCBI Taxonomy" id="1456"/>
    <lineage>
        <taxon>Bacteria</taxon>
        <taxon>Bacillati</taxon>
        <taxon>Bacillota</taxon>
        <taxon>Bacilli</taxon>
        <taxon>Bacillales</taxon>
        <taxon>Bacillaceae</taxon>
        <taxon>Bacillus</taxon>
    </lineage>
</organism>
<dbReference type="InterPro" id="IPR036390">
    <property type="entry name" value="WH_DNA-bd_sf"/>
</dbReference>
<dbReference type="Proteomes" id="UP000531594">
    <property type="component" value="Unassembled WGS sequence"/>
</dbReference>
<feature type="domain" description="Transcriptional repressor PaaX-like N-terminal" evidence="1">
    <location>
        <begin position="4"/>
        <end position="72"/>
    </location>
</feature>
<feature type="domain" description="Transcriptional repressor PaaX-like central Cas2-like" evidence="3">
    <location>
        <begin position="89"/>
        <end position="168"/>
    </location>
</feature>
<gene>
    <name evidence="4" type="ORF">HNR53_002932</name>
</gene>
<dbReference type="AlphaFoldDB" id="A0A7X0LW62"/>